<dbReference type="InterPro" id="IPR036259">
    <property type="entry name" value="MFS_trans_sf"/>
</dbReference>
<evidence type="ECO:0000256" key="10">
    <source>
        <dbReference type="ARBA" id="ARBA00023018"/>
    </source>
</evidence>
<dbReference type="SUPFAM" id="SSF103473">
    <property type="entry name" value="MFS general substrate transporter"/>
    <property type="match status" value="1"/>
</dbReference>
<dbReference type="Gene3D" id="1.20.1250.20">
    <property type="entry name" value="MFS general substrate transporter like domains"/>
    <property type="match status" value="2"/>
</dbReference>
<comment type="catalytic activity">
    <reaction evidence="17">
        <text>N-acetylneuraminate(in) + H(+)(in) = N-acetylneuraminate(out) + H(+)(out)</text>
        <dbReference type="Rhea" id="RHEA:28987"/>
        <dbReference type="ChEBI" id="CHEBI:15378"/>
        <dbReference type="ChEBI" id="CHEBI:35418"/>
    </reaction>
    <physiologicalReaction direction="right-to-left" evidence="17">
        <dbReference type="Rhea" id="RHEA:28989"/>
    </physiologicalReaction>
</comment>
<evidence type="ECO:0000313" key="28">
    <source>
        <dbReference type="EnsemblMetazoa" id="XP_001947560.2"/>
    </source>
</evidence>
<dbReference type="PANTHER" id="PTHR11662:SF415">
    <property type="entry name" value="AT30085P-RELATED"/>
    <property type="match status" value="1"/>
</dbReference>
<comment type="function">
    <text evidence="21">Receptor for CM101, a polysaccharide produced by group B Streptococcus with antipathoangiogenic properties.</text>
</comment>
<sequence length="514" mass="57444">MKFNSRHVSQRWVMAVMGMMGLTMAYVMRACLGITLTQMVKPVVVVVDRGAKSVRHDYCPMQKSSSHGHPKSNRTVIVEGEFQHRFDWDEKTQGEILSSFYYGYILTHLPGGVLSQRFGGKHTMGIGILSTAIFTLMTPYVANMGPRPLTILRFVEGLGEGTTFPALYTLLAQWAPPEEKGRLSTVVFAGTQIGNIFSNFLSGFIIQYTPGGWPNVFYFFGITSLIWFVLWCVLVYNDPKSHPFISDTEREYLKKSIGSLERKRELPSTPWKSILTSWKIWALIFIEVGHDWGAFTIISDLPKYMSDVLHFSISENGLLSSVPFIAQWVTSILASILADWLISKRIMTVTAVRKIFAIIGNVGPGIGVMCASFVGCDKMIATLCFTLGMALMGFCYPSIRVNSLDLSPNYSSTIMALVNGIGCLSGMATPYIAGILTPNRTVLEWRLVFWIMMIVMTSSSVLYGLFGSGELQPWDDLEQHYLKEKEISEKGLPMDERLSIIHSKSIEDGKSLNN</sequence>
<comment type="subcellular location">
    <subcellularLocation>
        <location evidence="2">Basolateral cell membrane</location>
        <topology evidence="2">Multi-pass membrane protein</topology>
    </subcellularLocation>
    <subcellularLocation>
        <location evidence="3">Cytoplasmic vesicle</location>
        <location evidence="3">Secretory vesicle membrane</location>
        <topology evidence="3">Multi-pass membrane protein</topology>
    </subcellularLocation>
    <subcellularLocation>
        <location evidence="1">Cytoplasmic vesicle</location>
        <location evidence="1">Secretory vesicle</location>
        <location evidence="1">Synaptic vesicle membrane</location>
    </subcellularLocation>
    <subcellularLocation>
        <location evidence="4">Lysosome membrane</location>
    </subcellularLocation>
</comment>
<keyword evidence="14" id="KW-0968">Cytoplasmic vesicle</keyword>
<comment type="catalytic activity">
    <reaction evidence="20">
        <text>D-glucuronate(out) + H(+)(out) = D-glucuronate(in) + H(+)(in)</text>
        <dbReference type="Rhea" id="RHEA:72591"/>
        <dbReference type="ChEBI" id="CHEBI:15378"/>
        <dbReference type="ChEBI" id="CHEBI:58720"/>
    </reaction>
    <physiologicalReaction direction="left-to-right" evidence="20">
        <dbReference type="Rhea" id="RHEA:72592"/>
    </physiologicalReaction>
</comment>
<dbReference type="GO" id="GO:0030672">
    <property type="term" value="C:synaptic vesicle membrane"/>
    <property type="evidence" value="ECO:0007669"/>
    <property type="project" value="UniProtKB-SubCell"/>
</dbReference>
<evidence type="ECO:0000256" key="9">
    <source>
        <dbReference type="ARBA" id="ARBA00022989"/>
    </source>
</evidence>
<feature type="transmembrane region" description="Helical" evidence="26">
    <location>
        <begin position="318"/>
        <end position="343"/>
    </location>
</feature>
<keyword evidence="5" id="KW-0813">Transport</keyword>
<dbReference type="RefSeq" id="XP_001947560.2">
    <property type="nucleotide sequence ID" value="XM_001947525.4"/>
</dbReference>
<evidence type="ECO:0000256" key="21">
    <source>
        <dbReference type="ARBA" id="ARBA00056891"/>
    </source>
</evidence>
<dbReference type="PROSITE" id="PS00217">
    <property type="entry name" value="SUGAR_TRANSPORT_2"/>
    <property type="match status" value="1"/>
</dbReference>
<evidence type="ECO:0000256" key="26">
    <source>
        <dbReference type="SAM" id="Phobius"/>
    </source>
</evidence>
<evidence type="ECO:0000256" key="2">
    <source>
        <dbReference type="ARBA" id="ARBA00004554"/>
    </source>
</evidence>
<feature type="transmembrane region" description="Helical" evidence="26">
    <location>
        <begin position="124"/>
        <end position="142"/>
    </location>
</feature>
<keyword evidence="6" id="KW-1003">Cell membrane</keyword>
<dbReference type="GO" id="GO:0046942">
    <property type="term" value="P:carboxylic acid transport"/>
    <property type="evidence" value="ECO:0007669"/>
    <property type="project" value="UniProtKB-ARBA"/>
</dbReference>
<evidence type="ECO:0000256" key="16">
    <source>
        <dbReference type="ARBA" id="ARBA00050554"/>
    </source>
</evidence>
<keyword evidence="13" id="KW-0458">Lysosome</keyword>
<dbReference type="GO" id="GO:0015293">
    <property type="term" value="F:symporter activity"/>
    <property type="evidence" value="ECO:0007669"/>
    <property type="project" value="UniProtKB-KW"/>
</dbReference>
<evidence type="ECO:0000256" key="4">
    <source>
        <dbReference type="ARBA" id="ARBA00004656"/>
    </source>
</evidence>
<dbReference type="OrthoDB" id="2985014at2759"/>
<protein>
    <recommendedName>
        <fullName evidence="22">Sialin</fullName>
    </recommendedName>
    <alternativeName>
        <fullName evidence="25">H(+)/nitrate cotransporter</fullName>
    </alternativeName>
    <alternativeName>
        <fullName evidence="23">H(+)/sialic acid cotransporter</fullName>
    </alternativeName>
    <alternativeName>
        <fullName evidence="24">Vesicular excitatory amino acid transporter</fullName>
    </alternativeName>
</protein>
<evidence type="ECO:0000256" key="11">
    <source>
        <dbReference type="ARBA" id="ARBA00023136"/>
    </source>
</evidence>
<evidence type="ECO:0000256" key="22">
    <source>
        <dbReference type="ARBA" id="ARBA00069713"/>
    </source>
</evidence>
<keyword evidence="11 26" id="KW-0472">Membrane</keyword>
<evidence type="ECO:0000256" key="15">
    <source>
        <dbReference type="ARBA" id="ARBA00050101"/>
    </source>
</evidence>
<accession>A0A8R2A9L6</accession>
<keyword evidence="12" id="KW-0325">Glycoprotein</keyword>
<comment type="catalytic activity">
    <reaction evidence="15">
        <text>2 nitrate(out) + H(+)(out) = 2 nitrate(in) + H(+)(in)</text>
        <dbReference type="Rhea" id="RHEA:71539"/>
        <dbReference type="ChEBI" id="CHEBI:15378"/>
        <dbReference type="ChEBI" id="CHEBI:17632"/>
    </reaction>
    <physiologicalReaction direction="left-to-right" evidence="15">
        <dbReference type="Rhea" id="RHEA:71540"/>
    </physiologicalReaction>
</comment>
<feature type="transmembrane region" description="Helical" evidence="26">
    <location>
        <begin position="355"/>
        <end position="374"/>
    </location>
</feature>
<dbReference type="GO" id="GO:0006820">
    <property type="term" value="P:monoatomic anion transport"/>
    <property type="evidence" value="ECO:0007669"/>
    <property type="project" value="TreeGrafter"/>
</dbReference>
<evidence type="ECO:0000313" key="29">
    <source>
        <dbReference type="Proteomes" id="UP000007819"/>
    </source>
</evidence>
<dbReference type="Pfam" id="PF07690">
    <property type="entry name" value="MFS_1"/>
    <property type="match status" value="1"/>
</dbReference>
<feature type="transmembrane region" description="Helical" evidence="26">
    <location>
        <begin position="12"/>
        <end position="32"/>
    </location>
</feature>
<keyword evidence="7 26" id="KW-0812">Transmembrane</keyword>
<keyword evidence="9 26" id="KW-1133">Transmembrane helix</keyword>
<reference evidence="29" key="1">
    <citation type="submission" date="2010-06" db="EMBL/GenBank/DDBJ databases">
        <authorList>
            <person name="Jiang H."/>
            <person name="Abraham K."/>
            <person name="Ali S."/>
            <person name="Alsbrooks S.L."/>
            <person name="Anim B.N."/>
            <person name="Anosike U.S."/>
            <person name="Attaway T."/>
            <person name="Bandaranaike D.P."/>
            <person name="Battles P.K."/>
            <person name="Bell S.N."/>
            <person name="Bell A.V."/>
            <person name="Beltran B."/>
            <person name="Bickham C."/>
            <person name="Bustamante Y."/>
            <person name="Caleb T."/>
            <person name="Canada A."/>
            <person name="Cardenas V."/>
            <person name="Carter K."/>
            <person name="Chacko J."/>
            <person name="Chandrabose M.N."/>
            <person name="Chavez D."/>
            <person name="Chavez A."/>
            <person name="Chen L."/>
            <person name="Chu H.-S."/>
            <person name="Claassen K.J."/>
            <person name="Cockrell R."/>
            <person name="Collins M."/>
            <person name="Cooper J.A."/>
            <person name="Cree A."/>
            <person name="Curry S.M."/>
            <person name="Da Y."/>
            <person name="Dao M.D."/>
            <person name="Das B."/>
            <person name="Davila M.-L."/>
            <person name="Davy-Carroll L."/>
            <person name="Denson S."/>
            <person name="Dinh H."/>
            <person name="Ebong V.E."/>
            <person name="Edwards J.R."/>
            <person name="Egan A."/>
            <person name="El-Daye J."/>
            <person name="Escobedo L."/>
            <person name="Fernandez S."/>
            <person name="Fernando P.R."/>
            <person name="Flagg N."/>
            <person name="Forbes L.D."/>
            <person name="Fowler R.G."/>
            <person name="Fu Q."/>
            <person name="Gabisi R.A."/>
            <person name="Ganer J."/>
            <person name="Garbino Pronczuk A."/>
            <person name="Garcia R.M."/>
            <person name="Garner T."/>
            <person name="Garrett T.E."/>
            <person name="Gonzalez D.A."/>
            <person name="Hamid H."/>
            <person name="Hawkins E.S."/>
            <person name="Hirani K."/>
            <person name="Hogues M.E."/>
            <person name="Hollins B."/>
            <person name="Hsiao C.-H."/>
            <person name="Jabil R."/>
            <person name="James M.L."/>
            <person name="Jhangiani S.N."/>
            <person name="Johnson B."/>
            <person name="Johnson Q."/>
            <person name="Joshi V."/>
            <person name="Kalu J.B."/>
            <person name="Kam C."/>
            <person name="Kashfia A."/>
            <person name="Keebler J."/>
            <person name="Kisamo H."/>
            <person name="Kovar C.L."/>
            <person name="Lago L.A."/>
            <person name="Lai C.-Y."/>
            <person name="Laidlaw J."/>
            <person name="Lara F."/>
            <person name="Le T.-K."/>
            <person name="Lee S.L."/>
            <person name="Legall F.H."/>
            <person name="Lemon S.J."/>
            <person name="Lewis L.R."/>
            <person name="Li B."/>
            <person name="Liu Y."/>
            <person name="Liu Y.-S."/>
            <person name="Lopez J."/>
            <person name="Lozado R.J."/>
            <person name="Lu J."/>
            <person name="Madu R.C."/>
            <person name="Maheshwari M."/>
            <person name="Maheshwari R."/>
            <person name="Malloy K."/>
            <person name="Martinez E."/>
            <person name="Mathew T."/>
            <person name="Mercado I.C."/>
            <person name="Mercado C."/>
            <person name="Meyer B."/>
            <person name="Montgomery K."/>
            <person name="Morgan M.B."/>
            <person name="Munidasa M."/>
            <person name="Nazareth L.V."/>
            <person name="Nelson J."/>
            <person name="Ng B.M."/>
            <person name="Nguyen N.B."/>
            <person name="Nguyen P.Q."/>
            <person name="Nguyen T."/>
            <person name="Obregon M."/>
            <person name="Okwuonu G.O."/>
            <person name="Onwere C.G."/>
            <person name="Orozco G."/>
            <person name="Parra A."/>
            <person name="Patel S."/>
            <person name="Patil S."/>
            <person name="Perez A."/>
            <person name="Perez Y."/>
            <person name="Pham C."/>
            <person name="Primus E.L."/>
            <person name="Pu L.-L."/>
            <person name="Puazo M."/>
            <person name="Qin X."/>
            <person name="Quiroz J.B."/>
            <person name="Reese J."/>
            <person name="Richards S."/>
            <person name="Rives C.M."/>
            <person name="Robberts R."/>
            <person name="Ruiz S.J."/>
            <person name="Ruiz M.J."/>
            <person name="Santibanez J."/>
            <person name="Schneider B.W."/>
            <person name="Sisson I."/>
            <person name="Smith M."/>
            <person name="Sodergren E."/>
            <person name="Song X.-Z."/>
            <person name="Song B.B."/>
            <person name="Summersgill H."/>
            <person name="Thelus R."/>
            <person name="Thornton R.D."/>
            <person name="Trejos Z.Y."/>
            <person name="Usmani K."/>
            <person name="Vattathil S."/>
            <person name="Villasana D."/>
            <person name="Walker D.L."/>
            <person name="Wang S."/>
            <person name="Wang K."/>
            <person name="White C.S."/>
            <person name="Williams A.C."/>
            <person name="Williamson J."/>
            <person name="Wilson K."/>
            <person name="Woghiren I.O."/>
            <person name="Woodworth J.R."/>
            <person name="Worley K.C."/>
            <person name="Wright R.A."/>
            <person name="Wu W."/>
            <person name="Young L."/>
            <person name="Zhang L."/>
            <person name="Zhang J."/>
            <person name="Zhu Y."/>
            <person name="Muzny D.M."/>
            <person name="Weinstock G."/>
            <person name="Gibbs R.A."/>
        </authorList>
    </citation>
    <scope>NUCLEOTIDE SEQUENCE [LARGE SCALE GENOMIC DNA]</scope>
    <source>
        <strain evidence="29">LSR1</strain>
    </source>
</reference>
<proteinExistence type="predicted"/>
<evidence type="ECO:0000256" key="6">
    <source>
        <dbReference type="ARBA" id="ARBA00022475"/>
    </source>
</evidence>
<organism evidence="28 29">
    <name type="scientific">Acyrthosiphon pisum</name>
    <name type="common">Pea aphid</name>
    <dbReference type="NCBI Taxonomy" id="7029"/>
    <lineage>
        <taxon>Eukaryota</taxon>
        <taxon>Metazoa</taxon>
        <taxon>Ecdysozoa</taxon>
        <taxon>Arthropoda</taxon>
        <taxon>Hexapoda</taxon>
        <taxon>Insecta</taxon>
        <taxon>Pterygota</taxon>
        <taxon>Neoptera</taxon>
        <taxon>Paraneoptera</taxon>
        <taxon>Hemiptera</taxon>
        <taxon>Sternorrhyncha</taxon>
        <taxon>Aphidomorpha</taxon>
        <taxon>Aphidoidea</taxon>
        <taxon>Aphididae</taxon>
        <taxon>Macrosiphini</taxon>
        <taxon>Acyrthosiphon</taxon>
    </lineage>
</organism>
<dbReference type="InterPro" id="IPR005829">
    <property type="entry name" value="Sugar_transporter_CS"/>
</dbReference>
<evidence type="ECO:0000256" key="12">
    <source>
        <dbReference type="ARBA" id="ARBA00023180"/>
    </source>
</evidence>
<evidence type="ECO:0000256" key="8">
    <source>
        <dbReference type="ARBA" id="ARBA00022847"/>
    </source>
</evidence>
<keyword evidence="29" id="KW-1185">Reference proteome</keyword>
<dbReference type="GO" id="GO:0016323">
    <property type="term" value="C:basolateral plasma membrane"/>
    <property type="evidence" value="ECO:0007669"/>
    <property type="project" value="UniProtKB-SubCell"/>
</dbReference>
<dbReference type="CDD" id="cd17318">
    <property type="entry name" value="MFS_SLC17"/>
    <property type="match status" value="1"/>
</dbReference>
<dbReference type="AlphaFoldDB" id="A0A8R2A9L6"/>
<dbReference type="PROSITE" id="PS50850">
    <property type="entry name" value="MFS"/>
    <property type="match status" value="1"/>
</dbReference>
<evidence type="ECO:0000256" key="18">
    <source>
        <dbReference type="ARBA" id="ARBA00051403"/>
    </source>
</evidence>
<evidence type="ECO:0000256" key="14">
    <source>
        <dbReference type="ARBA" id="ARBA00023329"/>
    </source>
</evidence>
<evidence type="ECO:0000256" key="13">
    <source>
        <dbReference type="ARBA" id="ARBA00023228"/>
    </source>
</evidence>
<evidence type="ECO:0000256" key="19">
    <source>
        <dbReference type="ARBA" id="ARBA00051447"/>
    </source>
</evidence>
<feature type="transmembrane region" description="Helical" evidence="26">
    <location>
        <begin position="445"/>
        <end position="466"/>
    </location>
</feature>
<dbReference type="GO" id="GO:0005765">
    <property type="term" value="C:lysosomal membrane"/>
    <property type="evidence" value="ECO:0007669"/>
    <property type="project" value="UniProtKB-SubCell"/>
</dbReference>
<evidence type="ECO:0000256" key="20">
    <source>
        <dbReference type="ARBA" id="ARBA00051612"/>
    </source>
</evidence>
<dbReference type="GeneID" id="100168417"/>
<dbReference type="PANTHER" id="PTHR11662">
    <property type="entry name" value="SOLUTE CARRIER FAMILY 17"/>
    <property type="match status" value="1"/>
</dbReference>
<comment type="catalytic activity">
    <reaction evidence="19">
        <text>L-glutamate(out) = L-glutamate(in)</text>
        <dbReference type="Rhea" id="RHEA:66336"/>
        <dbReference type="ChEBI" id="CHEBI:29985"/>
    </reaction>
    <physiologicalReaction direction="left-to-right" evidence="19">
        <dbReference type="Rhea" id="RHEA:66337"/>
    </physiologicalReaction>
</comment>
<dbReference type="FunFam" id="1.20.1250.20:FF:000003">
    <property type="entry name" value="Solute carrier family 17 member 3"/>
    <property type="match status" value="1"/>
</dbReference>
<feature type="transmembrane region" description="Helical" evidence="26">
    <location>
        <begin position="216"/>
        <end position="236"/>
    </location>
</feature>
<dbReference type="InterPro" id="IPR050382">
    <property type="entry name" value="MFS_Na/Anion_cotransporter"/>
</dbReference>
<evidence type="ECO:0000256" key="25">
    <source>
        <dbReference type="ARBA" id="ARBA00081925"/>
    </source>
</evidence>
<keyword evidence="8" id="KW-0769">Symport</keyword>
<evidence type="ECO:0000256" key="1">
    <source>
        <dbReference type="ARBA" id="ARBA00004432"/>
    </source>
</evidence>
<evidence type="ECO:0000256" key="3">
    <source>
        <dbReference type="ARBA" id="ARBA00004638"/>
    </source>
</evidence>
<dbReference type="EnsemblMetazoa" id="XM_001947525.5">
    <property type="protein sequence ID" value="XP_001947560.2"/>
    <property type="gene ID" value="LOC100168417"/>
</dbReference>
<evidence type="ECO:0000256" key="24">
    <source>
        <dbReference type="ARBA" id="ARBA00081195"/>
    </source>
</evidence>
<dbReference type="InterPro" id="IPR011701">
    <property type="entry name" value="MFS"/>
</dbReference>
<keyword evidence="10" id="KW-0770">Synapse</keyword>
<feature type="transmembrane region" description="Helical" evidence="26">
    <location>
        <begin position="411"/>
        <end position="433"/>
    </location>
</feature>
<comment type="catalytic activity">
    <reaction evidence="16">
        <text>L-aspartate(out) = L-aspartate(in)</text>
        <dbReference type="Rhea" id="RHEA:66332"/>
        <dbReference type="ChEBI" id="CHEBI:29991"/>
    </reaction>
    <physiologicalReaction direction="left-to-right" evidence="16">
        <dbReference type="Rhea" id="RHEA:66333"/>
    </physiologicalReaction>
</comment>
<evidence type="ECO:0000256" key="5">
    <source>
        <dbReference type="ARBA" id="ARBA00022448"/>
    </source>
</evidence>
<feature type="domain" description="Major facilitator superfamily (MFS) profile" evidence="27">
    <location>
        <begin position="26"/>
        <end position="471"/>
    </location>
</feature>
<evidence type="ECO:0000259" key="27">
    <source>
        <dbReference type="PROSITE" id="PS50850"/>
    </source>
</evidence>
<dbReference type="KEGG" id="api:100168417"/>
<evidence type="ECO:0000256" key="17">
    <source>
        <dbReference type="ARBA" id="ARBA00050625"/>
    </source>
</evidence>
<evidence type="ECO:0000256" key="23">
    <source>
        <dbReference type="ARBA" id="ARBA00080244"/>
    </source>
</evidence>
<dbReference type="Proteomes" id="UP000007819">
    <property type="component" value="Chromosome A1"/>
</dbReference>
<reference evidence="28" key="2">
    <citation type="submission" date="2022-06" db="UniProtKB">
        <authorList>
            <consortium name="EnsemblMetazoa"/>
        </authorList>
    </citation>
    <scope>IDENTIFICATION</scope>
</reference>
<dbReference type="FunFam" id="1.20.1250.20:FF:000067">
    <property type="entry name" value="sialin isoform X2"/>
    <property type="match status" value="1"/>
</dbReference>
<feature type="transmembrane region" description="Helical" evidence="26">
    <location>
        <begin position="380"/>
        <end position="399"/>
    </location>
</feature>
<dbReference type="InterPro" id="IPR020846">
    <property type="entry name" value="MFS_dom"/>
</dbReference>
<comment type="catalytic activity">
    <reaction evidence="18">
        <text>N-acetyl-L-aspartyl-L-glutamate(out) = N-acetyl-L-aspartyl-L-glutamate(in)</text>
        <dbReference type="Rhea" id="RHEA:72599"/>
        <dbReference type="ChEBI" id="CHEBI:76931"/>
    </reaction>
    <physiologicalReaction direction="left-to-right" evidence="18">
        <dbReference type="Rhea" id="RHEA:72600"/>
    </physiologicalReaction>
</comment>
<name>A0A8R2A9L6_ACYPI</name>
<evidence type="ECO:0000256" key="7">
    <source>
        <dbReference type="ARBA" id="ARBA00022692"/>
    </source>
</evidence>